<dbReference type="EMBL" id="VFMM01000002">
    <property type="protein sequence ID" value="TQJ11869.1"/>
    <property type="molecule type" value="Genomic_DNA"/>
</dbReference>
<accession>A0A542E996</accession>
<dbReference type="PRINTS" id="PR00038">
    <property type="entry name" value="HTHLUXR"/>
</dbReference>
<dbReference type="GO" id="GO:0006355">
    <property type="term" value="P:regulation of DNA-templated transcription"/>
    <property type="evidence" value="ECO:0007669"/>
    <property type="project" value="InterPro"/>
</dbReference>
<keyword evidence="7" id="KW-1185">Reference proteome</keyword>
<evidence type="ECO:0000259" key="5">
    <source>
        <dbReference type="PROSITE" id="PS50043"/>
    </source>
</evidence>
<evidence type="ECO:0000313" key="6">
    <source>
        <dbReference type="EMBL" id="TQJ11869.1"/>
    </source>
</evidence>
<dbReference type="InterPro" id="IPR036388">
    <property type="entry name" value="WH-like_DNA-bd_sf"/>
</dbReference>
<keyword evidence="2" id="KW-0238">DNA-binding</keyword>
<evidence type="ECO:0000256" key="1">
    <source>
        <dbReference type="ARBA" id="ARBA00023015"/>
    </source>
</evidence>
<evidence type="ECO:0000256" key="3">
    <source>
        <dbReference type="ARBA" id="ARBA00023163"/>
    </source>
</evidence>
<dbReference type="PANTHER" id="PTHR44688">
    <property type="entry name" value="DNA-BINDING TRANSCRIPTIONAL ACTIVATOR DEVR_DOSR"/>
    <property type="match status" value="1"/>
</dbReference>
<evidence type="ECO:0000313" key="7">
    <source>
        <dbReference type="Proteomes" id="UP000316298"/>
    </source>
</evidence>
<dbReference type="Gene3D" id="1.10.10.10">
    <property type="entry name" value="Winged helix-like DNA-binding domain superfamily/Winged helix DNA-binding domain"/>
    <property type="match status" value="1"/>
</dbReference>
<organism evidence="6 7">
    <name type="scientific">Kribbella jejuensis</name>
    <dbReference type="NCBI Taxonomy" id="236068"/>
    <lineage>
        <taxon>Bacteria</taxon>
        <taxon>Bacillati</taxon>
        <taxon>Actinomycetota</taxon>
        <taxon>Actinomycetes</taxon>
        <taxon>Propionibacteriales</taxon>
        <taxon>Kribbellaceae</taxon>
        <taxon>Kribbella</taxon>
    </lineage>
</organism>
<gene>
    <name evidence="6" type="ORF">FB475_4793</name>
</gene>
<dbReference type="PANTHER" id="PTHR44688:SF16">
    <property type="entry name" value="DNA-BINDING TRANSCRIPTIONAL ACTIVATOR DEVR_DOSR"/>
    <property type="match status" value="1"/>
</dbReference>
<evidence type="ECO:0000256" key="2">
    <source>
        <dbReference type="ARBA" id="ARBA00023125"/>
    </source>
</evidence>
<dbReference type="SUPFAM" id="SSF46894">
    <property type="entry name" value="C-terminal effector domain of the bipartite response regulators"/>
    <property type="match status" value="1"/>
</dbReference>
<dbReference type="SMART" id="SM00421">
    <property type="entry name" value="HTH_LUXR"/>
    <property type="match status" value="1"/>
</dbReference>
<dbReference type="GO" id="GO:0003677">
    <property type="term" value="F:DNA binding"/>
    <property type="evidence" value="ECO:0007669"/>
    <property type="project" value="UniProtKB-KW"/>
</dbReference>
<keyword evidence="3" id="KW-0804">Transcription</keyword>
<dbReference type="Pfam" id="PF00196">
    <property type="entry name" value="GerE"/>
    <property type="match status" value="1"/>
</dbReference>
<dbReference type="AlphaFoldDB" id="A0A542E996"/>
<feature type="region of interest" description="Disordered" evidence="4">
    <location>
        <begin position="1"/>
        <end position="25"/>
    </location>
</feature>
<dbReference type="InterPro" id="IPR016032">
    <property type="entry name" value="Sig_transdc_resp-reg_C-effctor"/>
</dbReference>
<dbReference type="Proteomes" id="UP000316298">
    <property type="component" value="Unassembled WGS sequence"/>
</dbReference>
<sequence length="349" mass="37245">MSAIDSGTDTRTDSGTDSGILPGADPARTAQRVLDELLAAVPGAAAGALVLMHPQTGLFWTGAVTDLPPESCHPFFGIEHAAADDSFRRMAAARSGARALRLRESNPEMLATVVEAFDFTDELRAVLPDGAVAWGGVSLWRRSGAFTADDETLLDAVADTAGAVLRRAVLADLRTGTAGHGARGMLVIADGKLVEFTLDDAALRTELETRRFDQYRHIDHLVALATADPRFSTVLRTADGRWLSAHGMELPEGRTAVVLTSATPAELLGPRVVGAGLSAREIEVTRLLCRGLSDAEIAAELFVSPHTVHDHVRSIRTKLGVRTRAAVVARVFDDTYFDAFITHAAIRHA</sequence>
<dbReference type="PROSITE" id="PS50043">
    <property type="entry name" value="HTH_LUXR_2"/>
    <property type="match status" value="1"/>
</dbReference>
<feature type="domain" description="HTH luxR-type" evidence="5">
    <location>
        <begin position="270"/>
        <end position="335"/>
    </location>
</feature>
<keyword evidence="1" id="KW-0805">Transcription regulation</keyword>
<name>A0A542E996_9ACTN</name>
<dbReference type="CDD" id="cd06170">
    <property type="entry name" value="LuxR_C_like"/>
    <property type="match status" value="1"/>
</dbReference>
<evidence type="ECO:0000256" key="4">
    <source>
        <dbReference type="SAM" id="MobiDB-lite"/>
    </source>
</evidence>
<protein>
    <submittedName>
        <fullName evidence="6">Regulatory LuxR family protein</fullName>
    </submittedName>
</protein>
<comment type="caution">
    <text evidence="6">The sequence shown here is derived from an EMBL/GenBank/DDBJ whole genome shotgun (WGS) entry which is preliminary data.</text>
</comment>
<reference evidence="6 7" key="1">
    <citation type="submission" date="2019-06" db="EMBL/GenBank/DDBJ databases">
        <title>Sequencing the genomes of 1000 actinobacteria strains.</title>
        <authorList>
            <person name="Klenk H.-P."/>
        </authorList>
    </citation>
    <scope>NUCLEOTIDE SEQUENCE [LARGE SCALE GENOMIC DNA]</scope>
    <source>
        <strain evidence="6 7">DSM 17305</strain>
    </source>
</reference>
<proteinExistence type="predicted"/>
<dbReference type="InterPro" id="IPR000792">
    <property type="entry name" value="Tscrpt_reg_LuxR_C"/>
</dbReference>